<dbReference type="Proteomes" id="UP001497623">
    <property type="component" value="Unassembled WGS sequence"/>
</dbReference>
<name>A0AAV2PR48_MEGNR</name>
<keyword evidence="6 9" id="KW-0575">Peroxidase</keyword>
<gene>
    <name evidence="10" type="ORF">MNOR_LOCUS3552</name>
</gene>
<proteinExistence type="inferred from homology"/>
<sequence>MNQLIEKFGDKLAVLAFPCNQFGHQENNTDGELLNCLKYVRPGNNYVPKMEIFQKLEVNGENSHAVFQYLRSSLPTPSDDTVSLMSDPKYVIWQPLTRTDISWNFEKFLIGKNGKPFKRFSKCYETIKIASDIEDLLK</sequence>
<dbReference type="Pfam" id="PF00255">
    <property type="entry name" value="GSHPx"/>
    <property type="match status" value="1"/>
</dbReference>
<evidence type="ECO:0000256" key="6">
    <source>
        <dbReference type="ARBA" id="ARBA00022559"/>
    </source>
</evidence>
<dbReference type="EMBL" id="CAXKWB010001227">
    <property type="protein sequence ID" value="CAL4063697.1"/>
    <property type="molecule type" value="Genomic_DNA"/>
</dbReference>
<dbReference type="PROSITE" id="PS51355">
    <property type="entry name" value="GLUTATHIONE_PEROXID_3"/>
    <property type="match status" value="1"/>
</dbReference>
<evidence type="ECO:0000256" key="9">
    <source>
        <dbReference type="RuleBase" id="RU000499"/>
    </source>
</evidence>
<comment type="similarity">
    <text evidence="3 9">Belongs to the glutathione peroxidase family.</text>
</comment>
<dbReference type="GO" id="GO:0004602">
    <property type="term" value="F:glutathione peroxidase activity"/>
    <property type="evidence" value="ECO:0007669"/>
    <property type="project" value="UniProtKB-EC"/>
</dbReference>
<evidence type="ECO:0000256" key="8">
    <source>
        <dbReference type="ARBA" id="ARBA00023002"/>
    </source>
</evidence>
<dbReference type="PROSITE" id="PS00763">
    <property type="entry name" value="GLUTATHIONE_PEROXID_2"/>
    <property type="match status" value="1"/>
</dbReference>
<comment type="catalytic activity">
    <reaction evidence="1">
        <text>2 glutathione + H2O2 = glutathione disulfide + 2 H2O</text>
        <dbReference type="Rhea" id="RHEA:16833"/>
        <dbReference type="ChEBI" id="CHEBI:15377"/>
        <dbReference type="ChEBI" id="CHEBI:16240"/>
        <dbReference type="ChEBI" id="CHEBI:57925"/>
        <dbReference type="ChEBI" id="CHEBI:58297"/>
        <dbReference type="EC" id="1.11.1.9"/>
    </reaction>
</comment>
<evidence type="ECO:0000256" key="5">
    <source>
        <dbReference type="ARBA" id="ARBA00022525"/>
    </source>
</evidence>
<dbReference type="SUPFAM" id="SSF52833">
    <property type="entry name" value="Thioredoxin-like"/>
    <property type="match status" value="1"/>
</dbReference>
<accession>A0AAV2PR48</accession>
<dbReference type="InterPro" id="IPR029760">
    <property type="entry name" value="GPX_CS"/>
</dbReference>
<dbReference type="GO" id="GO:0006979">
    <property type="term" value="P:response to oxidative stress"/>
    <property type="evidence" value="ECO:0007669"/>
    <property type="project" value="InterPro"/>
</dbReference>
<organism evidence="10 11">
    <name type="scientific">Meganyctiphanes norvegica</name>
    <name type="common">Northern krill</name>
    <name type="synonym">Thysanopoda norvegica</name>
    <dbReference type="NCBI Taxonomy" id="48144"/>
    <lineage>
        <taxon>Eukaryota</taxon>
        <taxon>Metazoa</taxon>
        <taxon>Ecdysozoa</taxon>
        <taxon>Arthropoda</taxon>
        <taxon>Crustacea</taxon>
        <taxon>Multicrustacea</taxon>
        <taxon>Malacostraca</taxon>
        <taxon>Eumalacostraca</taxon>
        <taxon>Eucarida</taxon>
        <taxon>Euphausiacea</taxon>
        <taxon>Euphausiidae</taxon>
        <taxon>Meganyctiphanes</taxon>
    </lineage>
</organism>
<dbReference type="PRINTS" id="PR01011">
    <property type="entry name" value="GLUTPROXDASE"/>
</dbReference>
<protein>
    <recommendedName>
        <fullName evidence="4 9">Glutathione peroxidase</fullName>
    </recommendedName>
</protein>
<evidence type="ECO:0000256" key="1">
    <source>
        <dbReference type="ARBA" id="ARBA00000217"/>
    </source>
</evidence>
<keyword evidence="8 9" id="KW-0560">Oxidoreductase</keyword>
<reference evidence="10 11" key="1">
    <citation type="submission" date="2024-05" db="EMBL/GenBank/DDBJ databases">
        <authorList>
            <person name="Wallberg A."/>
        </authorList>
    </citation>
    <scope>NUCLEOTIDE SEQUENCE [LARGE SCALE GENOMIC DNA]</scope>
</reference>
<comment type="caution">
    <text evidence="10">The sequence shown here is derived from an EMBL/GenBank/DDBJ whole genome shotgun (WGS) entry which is preliminary data.</text>
</comment>
<evidence type="ECO:0000256" key="7">
    <source>
        <dbReference type="ARBA" id="ARBA00022729"/>
    </source>
</evidence>
<dbReference type="AlphaFoldDB" id="A0AAV2PR48"/>
<keyword evidence="7" id="KW-0732">Signal</keyword>
<dbReference type="GO" id="GO:0005576">
    <property type="term" value="C:extracellular region"/>
    <property type="evidence" value="ECO:0007669"/>
    <property type="project" value="UniProtKB-SubCell"/>
</dbReference>
<evidence type="ECO:0000313" key="11">
    <source>
        <dbReference type="Proteomes" id="UP001497623"/>
    </source>
</evidence>
<keyword evidence="5" id="KW-0964">Secreted</keyword>
<dbReference type="PANTHER" id="PTHR11592">
    <property type="entry name" value="GLUTATHIONE PEROXIDASE"/>
    <property type="match status" value="1"/>
</dbReference>
<dbReference type="PIRSF" id="PIRSF000303">
    <property type="entry name" value="Glutathion_perox"/>
    <property type="match status" value="1"/>
</dbReference>
<dbReference type="Gene3D" id="3.40.30.10">
    <property type="entry name" value="Glutaredoxin"/>
    <property type="match status" value="1"/>
</dbReference>
<evidence type="ECO:0000256" key="3">
    <source>
        <dbReference type="ARBA" id="ARBA00006926"/>
    </source>
</evidence>
<dbReference type="InterPro" id="IPR000889">
    <property type="entry name" value="Glutathione_peroxidase"/>
</dbReference>
<dbReference type="PANTHER" id="PTHR11592:SF88">
    <property type="entry name" value="GLUTATHIONE PEROXIDASE-RELATED"/>
    <property type="match status" value="1"/>
</dbReference>
<evidence type="ECO:0000256" key="2">
    <source>
        <dbReference type="ARBA" id="ARBA00004613"/>
    </source>
</evidence>
<comment type="subcellular location">
    <subcellularLocation>
        <location evidence="2">Secreted</location>
    </subcellularLocation>
</comment>
<evidence type="ECO:0000256" key="4">
    <source>
        <dbReference type="ARBA" id="ARBA00012310"/>
    </source>
</evidence>
<dbReference type="InterPro" id="IPR036249">
    <property type="entry name" value="Thioredoxin-like_sf"/>
</dbReference>
<keyword evidence="11" id="KW-1185">Reference proteome</keyword>
<evidence type="ECO:0000313" key="10">
    <source>
        <dbReference type="EMBL" id="CAL4063697.1"/>
    </source>
</evidence>